<dbReference type="AlphaFoldDB" id="A0AAD7R3K4"/>
<evidence type="ECO:0000313" key="1">
    <source>
        <dbReference type="EMBL" id="KAJ8361665.1"/>
    </source>
</evidence>
<comment type="caution">
    <text evidence="1">The sequence shown here is derived from an EMBL/GenBank/DDBJ whole genome shotgun (WGS) entry which is preliminary data.</text>
</comment>
<gene>
    <name evidence="1" type="ORF">AAFF_G00432190</name>
</gene>
<sequence length="324" mass="35627">MACHHVTLRHDTCGDDDATDGHGQQPGGRTVVPMVTAKLHHSMFEDREAKPDPTVGFMKQLDRLKRATTVAGYRDEAKRIHLQLQKLRHSLAELASPHYLSEYPLECLCRIYGSINRSTERLIALDRGETPNTATGPLVDLLKIGSTTMKADPLVRLLTVAAVGPVLRYDSAHRVVAHRIVLFRHLLSVGFSVETTNQLVTGTLCKRAYALVGTTSLDEGVSALLAETANPTDYNRGMAGVIWILTHLCVYCTVRQLDLDNVCMGDDPRDMLADGIYLFDGLRRVGFALRASDRYGGRCCVNTSQLLSLLATRDVVAKRLSSSA</sequence>
<dbReference type="EMBL" id="JAINUG010000936">
    <property type="protein sequence ID" value="KAJ8361665.1"/>
    <property type="molecule type" value="Genomic_DNA"/>
</dbReference>
<organism evidence="1 2">
    <name type="scientific">Aldrovandia affinis</name>
    <dbReference type="NCBI Taxonomy" id="143900"/>
    <lineage>
        <taxon>Eukaryota</taxon>
        <taxon>Metazoa</taxon>
        <taxon>Chordata</taxon>
        <taxon>Craniata</taxon>
        <taxon>Vertebrata</taxon>
        <taxon>Euteleostomi</taxon>
        <taxon>Actinopterygii</taxon>
        <taxon>Neopterygii</taxon>
        <taxon>Teleostei</taxon>
        <taxon>Notacanthiformes</taxon>
        <taxon>Halosauridae</taxon>
        <taxon>Aldrovandia</taxon>
    </lineage>
</organism>
<protein>
    <submittedName>
        <fullName evidence="1">Uncharacterized protein</fullName>
    </submittedName>
</protein>
<keyword evidence="2" id="KW-1185">Reference proteome</keyword>
<name>A0AAD7R3K4_9TELE</name>
<proteinExistence type="predicted"/>
<dbReference type="Proteomes" id="UP001221898">
    <property type="component" value="Unassembled WGS sequence"/>
</dbReference>
<evidence type="ECO:0000313" key="2">
    <source>
        <dbReference type="Proteomes" id="UP001221898"/>
    </source>
</evidence>
<accession>A0AAD7R3K4</accession>
<reference evidence="1" key="1">
    <citation type="journal article" date="2023" name="Science">
        <title>Genome structures resolve the early diversification of teleost fishes.</title>
        <authorList>
            <person name="Parey E."/>
            <person name="Louis A."/>
            <person name="Montfort J."/>
            <person name="Bouchez O."/>
            <person name="Roques C."/>
            <person name="Iampietro C."/>
            <person name="Lluch J."/>
            <person name="Castinel A."/>
            <person name="Donnadieu C."/>
            <person name="Desvignes T."/>
            <person name="Floi Bucao C."/>
            <person name="Jouanno E."/>
            <person name="Wen M."/>
            <person name="Mejri S."/>
            <person name="Dirks R."/>
            <person name="Jansen H."/>
            <person name="Henkel C."/>
            <person name="Chen W.J."/>
            <person name="Zahm M."/>
            <person name="Cabau C."/>
            <person name="Klopp C."/>
            <person name="Thompson A.W."/>
            <person name="Robinson-Rechavi M."/>
            <person name="Braasch I."/>
            <person name="Lecointre G."/>
            <person name="Bobe J."/>
            <person name="Postlethwait J.H."/>
            <person name="Berthelot C."/>
            <person name="Roest Crollius H."/>
            <person name="Guiguen Y."/>
        </authorList>
    </citation>
    <scope>NUCLEOTIDE SEQUENCE</scope>
    <source>
        <strain evidence="1">NC1722</strain>
    </source>
</reference>